<sequence length="109" mass="12026">MKCIIPLLVMLLIVCLSGQVFAQDEPEPFDLNHATIEQLMSIPDADITEDIAKAIIAAAKEKPFKYAEDLMDVPGIDNSILESINPVEENGSLWYDPDNAEMTFAPSKC</sequence>
<feature type="chain" id="PRO_5008262368" evidence="1">
    <location>
        <begin position="23"/>
        <end position="109"/>
    </location>
</feature>
<protein>
    <submittedName>
        <fullName evidence="2">Competence protein ComEA</fullName>
    </submittedName>
</protein>
<accession>A0A194AHF6</accession>
<evidence type="ECO:0000256" key="1">
    <source>
        <dbReference type="SAM" id="SignalP"/>
    </source>
</evidence>
<evidence type="ECO:0000313" key="2">
    <source>
        <dbReference type="EMBL" id="GAU09517.1"/>
    </source>
</evidence>
<dbReference type="RefSeq" id="WP_083254667.1">
    <property type="nucleotide sequence ID" value="NZ_BDFE01000017.1"/>
</dbReference>
<organism evidence="2 3">
    <name type="scientific">Desulfoplanes formicivorans</name>
    <dbReference type="NCBI Taxonomy" id="1592317"/>
    <lineage>
        <taxon>Bacteria</taxon>
        <taxon>Pseudomonadati</taxon>
        <taxon>Thermodesulfobacteriota</taxon>
        <taxon>Desulfovibrionia</taxon>
        <taxon>Desulfovibrionales</taxon>
        <taxon>Desulfoplanaceae</taxon>
        <taxon>Desulfoplanes</taxon>
    </lineage>
</organism>
<dbReference type="STRING" id="1592317.DPF_2244"/>
<keyword evidence="1" id="KW-0732">Signal</keyword>
<dbReference type="SUPFAM" id="SSF81585">
    <property type="entry name" value="PsbU/PolX domain-like"/>
    <property type="match status" value="1"/>
</dbReference>
<keyword evidence="3" id="KW-1185">Reference proteome</keyword>
<gene>
    <name evidence="2" type="ORF">DPF_2244</name>
</gene>
<dbReference type="Proteomes" id="UP000095200">
    <property type="component" value="Unassembled WGS sequence"/>
</dbReference>
<dbReference type="Gene3D" id="1.10.150.320">
    <property type="entry name" value="Photosystem II 12 kDa extrinsic protein"/>
    <property type="match status" value="1"/>
</dbReference>
<evidence type="ECO:0000313" key="3">
    <source>
        <dbReference type="Proteomes" id="UP000095200"/>
    </source>
</evidence>
<name>A0A194AHF6_9BACT</name>
<dbReference type="EMBL" id="BDFE01000017">
    <property type="protein sequence ID" value="GAU09517.1"/>
    <property type="molecule type" value="Genomic_DNA"/>
</dbReference>
<feature type="signal peptide" evidence="1">
    <location>
        <begin position="1"/>
        <end position="22"/>
    </location>
</feature>
<reference evidence="3" key="1">
    <citation type="submission" date="2016-06" db="EMBL/GenBank/DDBJ databases">
        <title>Draft genome sequence of Desulfoplanes formicivorans strain Pf12B.</title>
        <authorList>
            <person name="Watanabe M."/>
            <person name="Kojima H."/>
            <person name="Fukui M."/>
        </authorList>
    </citation>
    <scope>NUCLEOTIDE SEQUENCE [LARGE SCALE GENOMIC DNA]</scope>
    <source>
        <strain evidence="3">Pf12B</strain>
    </source>
</reference>
<dbReference type="AlphaFoldDB" id="A0A194AHF6"/>
<comment type="caution">
    <text evidence="2">The sequence shown here is derived from an EMBL/GenBank/DDBJ whole genome shotgun (WGS) entry which is preliminary data.</text>
</comment>
<dbReference type="Pfam" id="PF12836">
    <property type="entry name" value="HHH_3"/>
    <property type="match status" value="1"/>
</dbReference>
<proteinExistence type="predicted"/>